<dbReference type="AlphaFoldDB" id="A0AAV9JNW5"/>
<reference evidence="2 3" key="1">
    <citation type="submission" date="2021-11" db="EMBL/GenBank/DDBJ databases">
        <title>Black yeast isolated from Biological Soil Crust.</title>
        <authorList>
            <person name="Kurbessoian T."/>
        </authorList>
    </citation>
    <scope>NUCLEOTIDE SEQUENCE [LARGE SCALE GENOMIC DNA]</scope>
    <source>
        <strain evidence="2 3">CCFEE 5522</strain>
    </source>
</reference>
<dbReference type="InterPro" id="IPR036869">
    <property type="entry name" value="J_dom_sf"/>
</dbReference>
<protein>
    <submittedName>
        <fullName evidence="2">Uncharacterized protein</fullName>
    </submittedName>
</protein>
<evidence type="ECO:0000313" key="3">
    <source>
        <dbReference type="Proteomes" id="UP001324427"/>
    </source>
</evidence>
<proteinExistence type="predicted"/>
<comment type="caution">
    <text evidence="2">The sequence shown here is derived from an EMBL/GenBank/DDBJ whole genome shotgun (WGS) entry which is preliminary data.</text>
</comment>
<keyword evidence="3" id="KW-1185">Reference proteome</keyword>
<sequence>MRLSSLDNVHESSQQYEFWTCSECESSAKHAFATPRDLSHQDLANVTAWSHQSRAFFVKRRPTTHYIEDHGAKRDVDFRNKRSLYNGTSIMPNPVANHYQVLDLPIFATRHQVRKAYQQRQCELDDARTSAALIQATGTDWMVERALVVTASDSLRVFLPEEVIKSWLSINEAITTKVKAAPPKSSAKRNEQVDTLSSLPTPPQIIARRNEVDDAYYILGHPLKKKVYDRKHWRKLQPYEGKRIADRVVGYASQQTAIREAKKWRASLDHGHEEGTKFCEERFNRVRDMDNYSDRDKGIIASSMASGEVVAAFVDNMDL</sequence>
<dbReference type="Gene3D" id="1.10.287.110">
    <property type="entry name" value="DnaJ domain"/>
    <property type="match status" value="1"/>
</dbReference>
<dbReference type="EMBL" id="JAVFHQ010000012">
    <property type="protein sequence ID" value="KAK4547069.1"/>
    <property type="molecule type" value="Genomic_DNA"/>
</dbReference>
<dbReference type="Proteomes" id="UP001324427">
    <property type="component" value="Unassembled WGS sequence"/>
</dbReference>
<evidence type="ECO:0000313" key="2">
    <source>
        <dbReference type="EMBL" id="KAK4547069.1"/>
    </source>
</evidence>
<evidence type="ECO:0000256" key="1">
    <source>
        <dbReference type="SAM" id="MobiDB-lite"/>
    </source>
</evidence>
<name>A0AAV9JNW5_9PEZI</name>
<feature type="region of interest" description="Disordered" evidence="1">
    <location>
        <begin position="181"/>
        <end position="201"/>
    </location>
</feature>
<accession>A0AAV9JNW5</accession>
<gene>
    <name evidence="2" type="ORF">LTR36_001290</name>
</gene>
<organism evidence="2 3">
    <name type="scientific">Oleoguttula mirabilis</name>
    <dbReference type="NCBI Taxonomy" id="1507867"/>
    <lineage>
        <taxon>Eukaryota</taxon>
        <taxon>Fungi</taxon>
        <taxon>Dikarya</taxon>
        <taxon>Ascomycota</taxon>
        <taxon>Pezizomycotina</taxon>
        <taxon>Dothideomycetes</taxon>
        <taxon>Dothideomycetidae</taxon>
        <taxon>Mycosphaerellales</taxon>
        <taxon>Teratosphaeriaceae</taxon>
        <taxon>Oleoguttula</taxon>
    </lineage>
</organism>